<dbReference type="RefSeq" id="XP_014171654.1">
    <property type="nucleotide sequence ID" value="XM_014316179.1"/>
</dbReference>
<sequence length="320" mass="36725">MLYGQFPLQAEATDFGPVSNLRKKLSYGQQKARPKPQKYIAKFDGGFQKETKTKRHDRKESEEGENDDPKTLISEQALDEEPEELPLHLRVNHIWERAPEIKAFYNYYETWINSEDYSRYSWAREPLKDIFQNVQEVEYVVRKDLSKPAELVATLRLVSADEAKRTASKLASDISKDWLQKVATAREVLAHTATSQTGLDQLSSDAVAASVIASGVRAPLRDQEASDHDEVAMRDFVDDRPHLQFVPGPKLKNRAIMHEFLDSLLRWFPLMEGADEMGPERQIGYHWLGTRVQDGWIIVTLARDSRLGSFWTLKHNPVMT</sequence>
<proteinExistence type="predicted"/>
<name>F0XJ48_GROCL</name>
<dbReference type="HOGENOM" id="CLU_868938_0_0_1"/>
<dbReference type="Proteomes" id="UP000007796">
    <property type="component" value="Unassembled WGS sequence"/>
</dbReference>
<reference evidence="2 3" key="1">
    <citation type="journal article" date="2011" name="Proc. Natl. Acad. Sci. U.S.A.">
        <title>Genome and transcriptome analyses of the mountain pine beetle-fungal symbiont Grosmannia clavigera, a lodgepole pine pathogen.</title>
        <authorList>
            <person name="DiGuistini S."/>
            <person name="Wang Y."/>
            <person name="Liao N.Y."/>
            <person name="Taylor G."/>
            <person name="Tanguay P."/>
            <person name="Feau N."/>
            <person name="Henrissat B."/>
            <person name="Chan S.K."/>
            <person name="Hesse-Orce U."/>
            <person name="Alamouti S.M."/>
            <person name="Tsui C.K.M."/>
            <person name="Docking R.T."/>
            <person name="Levasseur A."/>
            <person name="Haridas S."/>
            <person name="Robertson G."/>
            <person name="Birol I."/>
            <person name="Holt R.A."/>
            <person name="Marra M.A."/>
            <person name="Hamelin R.C."/>
            <person name="Hirst M."/>
            <person name="Jones S.J.M."/>
            <person name="Bohlmann J."/>
            <person name="Breuil C."/>
        </authorList>
    </citation>
    <scope>NUCLEOTIDE SEQUENCE [LARGE SCALE GENOMIC DNA]</scope>
    <source>
        <strain evidence="3">kw1407 / UAMH 11150</strain>
    </source>
</reference>
<evidence type="ECO:0000256" key="1">
    <source>
        <dbReference type="SAM" id="MobiDB-lite"/>
    </source>
</evidence>
<evidence type="ECO:0000313" key="2">
    <source>
        <dbReference type="EMBL" id="EFX02172.1"/>
    </source>
</evidence>
<gene>
    <name evidence="2" type="ORF">CMQ_2221</name>
</gene>
<dbReference type="GeneID" id="25975187"/>
<dbReference type="EMBL" id="GL629782">
    <property type="protein sequence ID" value="EFX02172.1"/>
    <property type="molecule type" value="Genomic_DNA"/>
</dbReference>
<keyword evidence="3" id="KW-1185">Reference proteome</keyword>
<protein>
    <submittedName>
        <fullName evidence="2">Uncharacterized protein</fullName>
    </submittedName>
</protein>
<feature type="region of interest" description="Disordered" evidence="1">
    <location>
        <begin position="24"/>
        <end position="72"/>
    </location>
</feature>
<accession>F0XJ48</accession>
<organism evidence="3">
    <name type="scientific">Grosmannia clavigera (strain kw1407 / UAMH 11150)</name>
    <name type="common">Blue stain fungus</name>
    <name type="synonym">Graphiocladiella clavigera</name>
    <dbReference type="NCBI Taxonomy" id="655863"/>
    <lineage>
        <taxon>Eukaryota</taxon>
        <taxon>Fungi</taxon>
        <taxon>Dikarya</taxon>
        <taxon>Ascomycota</taxon>
        <taxon>Pezizomycotina</taxon>
        <taxon>Sordariomycetes</taxon>
        <taxon>Sordariomycetidae</taxon>
        <taxon>Ophiostomatales</taxon>
        <taxon>Ophiostomataceae</taxon>
        <taxon>Leptographium</taxon>
    </lineage>
</organism>
<dbReference type="InParanoid" id="F0XJ48"/>
<evidence type="ECO:0000313" key="3">
    <source>
        <dbReference type="Proteomes" id="UP000007796"/>
    </source>
</evidence>
<dbReference type="AlphaFoldDB" id="F0XJ48"/>